<dbReference type="RefSeq" id="WP_378485063.1">
    <property type="nucleotide sequence ID" value="NZ_JBHUFB010000009.1"/>
</dbReference>
<evidence type="ECO:0000313" key="6">
    <source>
        <dbReference type="Proteomes" id="UP001597286"/>
    </source>
</evidence>
<evidence type="ECO:0000313" key="5">
    <source>
        <dbReference type="EMBL" id="MFD1812563.1"/>
    </source>
</evidence>
<dbReference type="InterPro" id="IPR041490">
    <property type="entry name" value="KstR2_TetR_C"/>
</dbReference>
<feature type="domain" description="HTH tetR-type" evidence="4">
    <location>
        <begin position="25"/>
        <end position="85"/>
    </location>
</feature>
<dbReference type="InterPro" id="IPR009057">
    <property type="entry name" value="Homeodomain-like_sf"/>
</dbReference>
<dbReference type="SUPFAM" id="SSF48498">
    <property type="entry name" value="Tetracyclin repressor-like, C-terminal domain"/>
    <property type="match status" value="1"/>
</dbReference>
<evidence type="ECO:0000259" key="4">
    <source>
        <dbReference type="PROSITE" id="PS50977"/>
    </source>
</evidence>
<dbReference type="EMBL" id="JBHUFB010000009">
    <property type="protein sequence ID" value="MFD1812563.1"/>
    <property type="molecule type" value="Genomic_DNA"/>
</dbReference>
<gene>
    <name evidence="5" type="ORF">ACFSJG_10085</name>
</gene>
<dbReference type="SUPFAM" id="SSF46689">
    <property type="entry name" value="Homeodomain-like"/>
    <property type="match status" value="1"/>
</dbReference>
<dbReference type="InterPro" id="IPR036271">
    <property type="entry name" value="Tet_transcr_reg_TetR-rel_C_sf"/>
</dbReference>
<dbReference type="Pfam" id="PF00440">
    <property type="entry name" value="TetR_N"/>
    <property type="match status" value="1"/>
</dbReference>
<evidence type="ECO:0000256" key="1">
    <source>
        <dbReference type="ARBA" id="ARBA00023125"/>
    </source>
</evidence>
<dbReference type="InterPro" id="IPR050109">
    <property type="entry name" value="HTH-type_TetR-like_transc_reg"/>
</dbReference>
<keyword evidence="1 2" id="KW-0238">DNA-binding</keyword>
<name>A0ABW4P3H7_9NOCA</name>
<evidence type="ECO:0000256" key="3">
    <source>
        <dbReference type="SAM" id="MobiDB-lite"/>
    </source>
</evidence>
<feature type="region of interest" description="Disordered" evidence="3">
    <location>
        <begin position="1"/>
        <end position="22"/>
    </location>
</feature>
<accession>A0ABW4P3H7</accession>
<organism evidence="5 6">
    <name type="scientific">Rhodococcus gannanensis</name>
    <dbReference type="NCBI Taxonomy" id="1960308"/>
    <lineage>
        <taxon>Bacteria</taxon>
        <taxon>Bacillati</taxon>
        <taxon>Actinomycetota</taxon>
        <taxon>Actinomycetes</taxon>
        <taxon>Mycobacteriales</taxon>
        <taxon>Nocardiaceae</taxon>
        <taxon>Rhodococcus</taxon>
    </lineage>
</organism>
<evidence type="ECO:0000256" key="2">
    <source>
        <dbReference type="PROSITE-ProRule" id="PRU00335"/>
    </source>
</evidence>
<protein>
    <submittedName>
        <fullName evidence="5">TetR/AcrR family transcriptional regulator</fullName>
    </submittedName>
</protein>
<comment type="caution">
    <text evidence="5">The sequence shown here is derived from an EMBL/GenBank/DDBJ whole genome shotgun (WGS) entry which is preliminary data.</text>
</comment>
<dbReference type="Pfam" id="PF17932">
    <property type="entry name" value="TetR_C_24"/>
    <property type="match status" value="1"/>
</dbReference>
<feature type="DNA-binding region" description="H-T-H motif" evidence="2">
    <location>
        <begin position="48"/>
        <end position="67"/>
    </location>
</feature>
<sequence>MSGPGPDAATATKVVGNPSWRRMEPPELSPMLTHALDLFYENGFHGTSVRDIANRVGVAIPSLYYHHGSKEGVLLALLEYSTSDMLARAHAADADGGDDPVQRMSNVIEAIVLRMTTRARLAALEGEVRYLSPENRLRYRVLRKGVEDVVREIVVDGNARGVFHTADSAESTRAVLAMCQAIPRWFHAEGRMSPEIVAAKYVDIALTAVGYVSTANPSTRPRTKRAR</sequence>
<keyword evidence="6" id="KW-1185">Reference proteome</keyword>
<dbReference type="Gene3D" id="1.10.357.10">
    <property type="entry name" value="Tetracycline Repressor, domain 2"/>
    <property type="match status" value="1"/>
</dbReference>
<proteinExistence type="predicted"/>
<dbReference type="PROSITE" id="PS50977">
    <property type="entry name" value="HTH_TETR_2"/>
    <property type="match status" value="1"/>
</dbReference>
<dbReference type="PRINTS" id="PR00455">
    <property type="entry name" value="HTHTETR"/>
</dbReference>
<dbReference type="PANTHER" id="PTHR30055:SF237">
    <property type="entry name" value="TRANSCRIPTIONAL REPRESSOR MCE3R"/>
    <property type="match status" value="1"/>
</dbReference>
<dbReference type="InterPro" id="IPR001647">
    <property type="entry name" value="HTH_TetR"/>
</dbReference>
<dbReference type="Proteomes" id="UP001597286">
    <property type="component" value="Unassembled WGS sequence"/>
</dbReference>
<reference evidence="6" key="1">
    <citation type="journal article" date="2019" name="Int. J. Syst. Evol. Microbiol.">
        <title>The Global Catalogue of Microorganisms (GCM) 10K type strain sequencing project: providing services to taxonomists for standard genome sequencing and annotation.</title>
        <authorList>
            <consortium name="The Broad Institute Genomics Platform"/>
            <consortium name="The Broad Institute Genome Sequencing Center for Infectious Disease"/>
            <person name="Wu L."/>
            <person name="Ma J."/>
        </authorList>
    </citation>
    <scope>NUCLEOTIDE SEQUENCE [LARGE SCALE GENOMIC DNA]</scope>
    <source>
        <strain evidence="6">DT72</strain>
    </source>
</reference>
<dbReference type="PANTHER" id="PTHR30055">
    <property type="entry name" value="HTH-TYPE TRANSCRIPTIONAL REGULATOR RUTR"/>
    <property type="match status" value="1"/>
</dbReference>